<reference evidence="2 3" key="1">
    <citation type="submission" date="2023-07" db="EMBL/GenBank/DDBJ databases">
        <title>Genomic Encyclopedia of Type Strains, Phase IV (KMG-IV): sequencing the most valuable type-strain genomes for metagenomic binning, comparative biology and taxonomic classification.</title>
        <authorList>
            <person name="Goeker M."/>
        </authorList>
    </citation>
    <scope>NUCLEOTIDE SEQUENCE [LARGE SCALE GENOMIC DNA]</scope>
    <source>
        <strain evidence="2 3">DSM 22616</strain>
    </source>
</reference>
<dbReference type="Proteomes" id="UP001236559">
    <property type="component" value="Unassembled WGS sequence"/>
</dbReference>
<protein>
    <submittedName>
        <fullName evidence="2">Uncharacterized protein</fullName>
    </submittedName>
</protein>
<evidence type="ECO:0000256" key="1">
    <source>
        <dbReference type="SAM" id="Phobius"/>
    </source>
</evidence>
<accession>A0ABU0AT28</accession>
<gene>
    <name evidence="2" type="ORF">J2S72_000432</name>
</gene>
<name>A0ABU0AT28_9FIRM</name>
<comment type="caution">
    <text evidence="2">The sequence shown here is derived from an EMBL/GenBank/DDBJ whole genome shotgun (WGS) entry which is preliminary data.</text>
</comment>
<dbReference type="EMBL" id="JAUSTN010000002">
    <property type="protein sequence ID" value="MDQ0274424.1"/>
    <property type="molecule type" value="Genomic_DNA"/>
</dbReference>
<keyword evidence="1" id="KW-0472">Membrane</keyword>
<keyword evidence="1" id="KW-1133">Transmembrane helix</keyword>
<proteinExistence type="predicted"/>
<feature type="transmembrane region" description="Helical" evidence="1">
    <location>
        <begin position="6"/>
        <end position="23"/>
    </location>
</feature>
<evidence type="ECO:0000313" key="3">
    <source>
        <dbReference type="Proteomes" id="UP001236559"/>
    </source>
</evidence>
<keyword evidence="1" id="KW-0812">Transmembrane</keyword>
<keyword evidence="3" id="KW-1185">Reference proteome</keyword>
<organism evidence="2 3">
    <name type="scientific">Peptoniphilus koenoeneniae</name>
    <dbReference type="NCBI Taxonomy" id="507751"/>
    <lineage>
        <taxon>Bacteria</taxon>
        <taxon>Bacillati</taxon>
        <taxon>Bacillota</taxon>
        <taxon>Tissierellia</taxon>
        <taxon>Tissierellales</taxon>
        <taxon>Peptoniphilaceae</taxon>
        <taxon>Peptoniphilus</taxon>
    </lineage>
</organism>
<evidence type="ECO:0000313" key="2">
    <source>
        <dbReference type="EMBL" id="MDQ0274424.1"/>
    </source>
</evidence>
<sequence length="37" mass="4405">MRDIYLIIIIIILITIQMSLIDIQKEIREIKRGNHGK</sequence>